<organism evidence="2">
    <name type="scientific">uncultured Rubrobacteraceae bacterium</name>
    <dbReference type="NCBI Taxonomy" id="349277"/>
    <lineage>
        <taxon>Bacteria</taxon>
        <taxon>Bacillati</taxon>
        <taxon>Actinomycetota</taxon>
        <taxon>Rubrobacteria</taxon>
        <taxon>Rubrobacterales</taxon>
        <taxon>Rubrobacteraceae</taxon>
        <taxon>environmental samples</taxon>
    </lineage>
</organism>
<name>A0A6J4P1U1_9ACTN</name>
<proteinExistence type="predicted"/>
<protein>
    <submittedName>
        <fullName evidence="2">Acetyltransferase, GNAT family</fullName>
    </submittedName>
</protein>
<dbReference type="EMBL" id="CADCUT010000080">
    <property type="protein sequence ID" value="CAA9403817.1"/>
    <property type="molecule type" value="Genomic_DNA"/>
</dbReference>
<dbReference type="InterPro" id="IPR016181">
    <property type="entry name" value="Acyl_CoA_acyltransferase"/>
</dbReference>
<evidence type="ECO:0000259" key="1">
    <source>
        <dbReference type="PROSITE" id="PS51186"/>
    </source>
</evidence>
<feature type="domain" description="N-acetyltransferase" evidence="1">
    <location>
        <begin position="15"/>
        <end position="179"/>
    </location>
</feature>
<dbReference type="Gene3D" id="3.40.630.30">
    <property type="match status" value="1"/>
</dbReference>
<dbReference type="GO" id="GO:0016747">
    <property type="term" value="F:acyltransferase activity, transferring groups other than amino-acyl groups"/>
    <property type="evidence" value="ECO:0007669"/>
    <property type="project" value="InterPro"/>
</dbReference>
<keyword evidence="2" id="KW-0808">Transferase</keyword>
<dbReference type="PANTHER" id="PTHR43415:SF3">
    <property type="entry name" value="GNAT-FAMILY ACETYLTRANSFERASE"/>
    <property type="match status" value="1"/>
</dbReference>
<reference evidence="2" key="1">
    <citation type="submission" date="2020-02" db="EMBL/GenBank/DDBJ databases">
        <authorList>
            <person name="Meier V. D."/>
        </authorList>
    </citation>
    <scope>NUCLEOTIDE SEQUENCE</scope>
    <source>
        <strain evidence="2">AVDCRST_MAG03</strain>
    </source>
</reference>
<dbReference type="PROSITE" id="PS51186">
    <property type="entry name" value="GNAT"/>
    <property type="match status" value="1"/>
</dbReference>
<sequence length="187" mass="21153">MRLGGKTRTLDGERVQLRRHDPKNYGLYAEWYGDSEIWHLTSWARMPLGRSAVKRLFEERELSSTDDSFAIHLPGEKKPVGVISLMNVSEANLSADLSVIVGAPDDRSHGYGAEAIEMIVRYAFDNLGLNRVGLSVFEFNGTAISTYERLGFEHEGRLRRAIKRADGFHDALLMSVLRDEWNKGSRL</sequence>
<dbReference type="PANTHER" id="PTHR43415">
    <property type="entry name" value="SPERMIDINE N(1)-ACETYLTRANSFERASE"/>
    <property type="match status" value="1"/>
</dbReference>
<dbReference type="InterPro" id="IPR000182">
    <property type="entry name" value="GNAT_dom"/>
</dbReference>
<gene>
    <name evidence="2" type="ORF">AVDCRST_MAG03-1399</name>
</gene>
<dbReference type="SUPFAM" id="SSF55729">
    <property type="entry name" value="Acyl-CoA N-acyltransferases (Nat)"/>
    <property type="match status" value="1"/>
</dbReference>
<dbReference type="Pfam" id="PF13302">
    <property type="entry name" value="Acetyltransf_3"/>
    <property type="match status" value="1"/>
</dbReference>
<evidence type="ECO:0000313" key="2">
    <source>
        <dbReference type="EMBL" id="CAA9403817.1"/>
    </source>
</evidence>
<accession>A0A6J4P1U1</accession>
<dbReference type="AlphaFoldDB" id="A0A6J4P1U1"/>